<dbReference type="EMBL" id="AZGA01000005">
    <property type="protein sequence ID" value="KRM36260.1"/>
    <property type="molecule type" value="Genomic_DNA"/>
</dbReference>
<protein>
    <submittedName>
        <fullName evidence="3">Conserved hypothetical penicillin-binding protein</fullName>
    </submittedName>
</protein>
<dbReference type="AlphaFoldDB" id="A0A0R1Y624"/>
<dbReference type="PANTHER" id="PTHR46825:SF9">
    <property type="entry name" value="BETA-LACTAMASE-RELATED DOMAIN-CONTAINING PROTEIN"/>
    <property type="match status" value="1"/>
</dbReference>
<dbReference type="InterPro" id="IPR012338">
    <property type="entry name" value="Beta-lactam/transpept-like"/>
</dbReference>
<dbReference type="Proteomes" id="UP000051236">
    <property type="component" value="Unassembled WGS sequence"/>
</dbReference>
<feature type="transmembrane region" description="Helical" evidence="1">
    <location>
        <begin position="6"/>
        <end position="25"/>
    </location>
</feature>
<dbReference type="Pfam" id="PF00144">
    <property type="entry name" value="Beta-lactamase"/>
    <property type="match status" value="1"/>
</dbReference>
<reference evidence="3 4" key="1">
    <citation type="journal article" date="2015" name="Genome Announc.">
        <title>Expanding the biotechnology potential of lactobacilli through comparative genomics of 213 strains and associated genera.</title>
        <authorList>
            <person name="Sun Z."/>
            <person name="Harris H.M."/>
            <person name="McCann A."/>
            <person name="Guo C."/>
            <person name="Argimon S."/>
            <person name="Zhang W."/>
            <person name="Yang X."/>
            <person name="Jeffery I.B."/>
            <person name="Cooney J.C."/>
            <person name="Kagawa T.F."/>
            <person name="Liu W."/>
            <person name="Song Y."/>
            <person name="Salvetti E."/>
            <person name="Wrobel A."/>
            <person name="Rasinkangas P."/>
            <person name="Parkhill J."/>
            <person name="Rea M.C."/>
            <person name="O'Sullivan O."/>
            <person name="Ritari J."/>
            <person name="Douillard F.P."/>
            <person name="Paul Ross R."/>
            <person name="Yang R."/>
            <person name="Briner A.E."/>
            <person name="Felis G.E."/>
            <person name="de Vos W.M."/>
            <person name="Barrangou R."/>
            <person name="Klaenhammer T.R."/>
            <person name="Caufield P.W."/>
            <person name="Cui Y."/>
            <person name="Zhang H."/>
            <person name="O'Toole P.W."/>
        </authorList>
    </citation>
    <scope>NUCLEOTIDE SEQUENCE [LARGE SCALE GENOMIC DNA]</scope>
    <source>
        <strain evidence="3 4">DSM 18527</strain>
    </source>
</reference>
<dbReference type="PATRIC" id="fig|1423734.3.peg.3063"/>
<feature type="domain" description="Beta-lactamase-related" evidence="2">
    <location>
        <begin position="44"/>
        <end position="340"/>
    </location>
</feature>
<dbReference type="RefSeq" id="WP_057002329.1">
    <property type="nucleotide sequence ID" value="NZ_AZGA01000005.1"/>
</dbReference>
<proteinExistence type="predicted"/>
<dbReference type="STRING" id="1423734.FC83_GL003012"/>
<accession>A0A0R1Y624</accession>
<keyword evidence="4" id="KW-1185">Reference proteome</keyword>
<keyword evidence="1" id="KW-1133">Transmembrane helix</keyword>
<gene>
    <name evidence="3" type="ORF">FC83_GL003012</name>
</gene>
<evidence type="ECO:0000313" key="4">
    <source>
        <dbReference type="Proteomes" id="UP000051236"/>
    </source>
</evidence>
<evidence type="ECO:0000259" key="2">
    <source>
        <dbReference type="Pfam" id="PF00144"/>
    </source>
</evidence>
<dbReference type="SUPFAM" id="SSF56601">
    <property type="entry name" value="beta-lactamase/transpeptidase-like"/>
    <property type="match status" value="1"/>
</dbReference>
<keyword evidence="1" id="KW-0472">Membrane</keyword>
<dbReference type="InterPro" id="IPR001466">
    <property type="entry name" value="Beta-lactam-related"/>
</dbReference>
<keyword evidence="1" id="KW-0812">Transmembrane</keyword>
<name>A0A0R1Y624_9LACO</name>
<sequence length="354" mass="39051">MLKKHYLWGTGLVVLLAAVLGFVIFEDRKPQVKLSGSRDHKIDQIITATNFKGTAMVLKPGQAPDFHSVGYGNAAKQELNTPDTVFAIASVEKTMTAAMIMQLIVAKKLSFTTKLAHFYPQIPGASQVTMRQLLDHQSGYLTDEIPLAEQPQSEKGAIAFAISQINDQTSQAFQYDNANYVLLAGIIRQVTGKSFAANLQQRIIQPLKLQHTFNFDQIPPMQKLALPYAKTSRRDYHPAHITPKLYGALLGAGNLFMSIRDLTTFMASLHNGQVLTASQFQTLTKRNADSNYAAGWFALDNGDLAVMGMYDDYPGTYQAYVAYNHHFTTGVILLANQSTDVALQDLGDELMGLN</sequence>
<dbReference type="eggNOG" id="COG1680">
    <property type="taxonomic scope" value="Bacteria"/>
</dbReference>
<organism evidence="3 4">
    <name type="scientific">Agrilactobacillus composti DSM 18527 = JCM 14202</name>
    <dbReference type="NCBI Taxonomy" id="1423734"/>
    <lineage>
        <taxon>Bacteria</taxon>
        <taxon>Bacillati</taxon>
        <taxon>Bacillota</taxon>
        <taxon>Bacilli</taxon>
        <taxon>Lactobacillales</taxon>
        <taxon>Lactobacillaceae</taxon>
        <taxon>Agrilactobacillus</taxon>
    </lineage>
</organism>
<evidence type="ECO:0000313" key="3">
    <source>
        <dbReference type="EMBL" id="KRM36260.1"/>
    </source>
</evidence>
<comment type="caution">
    <text evidence="3">The sequence shown here is derived from an EMBL/GenBank/DDBJ whole genome shotgun (WGS) entry which is preliminary data.</text>
</comment>
<dbReference type="PANTHER" id="PTHR46825">
    <property type="entry name" value="D-ALANYL-D-ALANINE-CARBOXYPEPTIDASE/ENDOPEPTIDASE AMPH"/>
    <property type="match status" value="1"/>
</dbReference>
<dbReference type="InterPro" id="IPR050491">
    <property type="entry name" value="AmpC-like"/>
</dbReference>
<evidence type="ECO:0000256" key="1">
    <source>
        <dbReference type="SAM" id="Phobius"/>
    </source>
</evidence>
<dbReference type="Gene3D" id="3.40.710.10">
    <property type="entry name" value="DD-peptidase/beta-lactamase superfamily"/>
    <property type="match status" value="1"/>
</dbReference>